<reference evidence="4 5" key="1">
    <citation type="submission" date="2017-02" db="EMBL/GenBank/DDBJ databases">
        <title>Trade-off between light-utilization and light-protection in marine flavobacteria.</title>
        <authorList>
            <person name="Kumagai Y."/>
            <person name="Yoshizawa S."/>
            <person name="Kogure K."/>
            <person name="Iwasaki W."/>
        </authorList>
    </citation>
    <scope>NUCLEOTIDE SEQUENCE [LARGE SCALE GENOMIC DNA]</scope>
    <source>
        <strain evidence="4 5">KCTC 23670</strain>
    </source>
</reference>
<dbReference type="PANTHER" id="PTHR43861:SF1">
    <property type="entry name" value="TRANS-ACONITATE 2-METHYLTRANSFERASE"/>
    <property type="match status" value="1"/>
</dbReference>
<sequence>MERNKESVETYNKSASNYQDKFMKMDLYNDTFDTFCELIEDENSKILEIASGPGNVTKYLLRKKPGLKILGIDLAPNMIEFAKENNPKAEFKVFDCREISKIELQFDGIMCGFCMPYLSKEECEKLIYDAAKLLNSSGLLYISTMEDDYEKSGYELTSFSGENRVYIYYHQAEFLSECLKKYGYEIIDLQRKKYPEPDGTFLTDMIFIARKK</sequence>
<name>A0ABN5FED3_9FLAO</name>
<evidence type="ECO:0000256" key="2">
    <source>
        <dbReference type="ARBA" id="ARBA00022679"/>
    </source>
</evidence>
<evidence type="ECO:0000313" key="4">
    <source>
        <dbReference type="EMBL" id="AUC24099.1"/>
    </source>
</evidence>
<feature type="domain" description="Methyltransferase" evidence="3">
    <location>
        <begin position="46"/>
        <end position="138"/>
    </location>
</feature>
<dbReference type="InterPro" id="IPR041698">
    <property type="entry name" value="Methyltransf_25"/>
</dbReference>
<protein>
    <submittedName>
        <fullName evidence="4">SAM-dependent methyltransferase</fullName>
    </submittedName>
</protein>
<dbReference type="SUPFAM" id="SSF53335">
    <property type="entry name" value="S-adenosyl-L-methionine-dependent methyltransferases"/>
    <property type="match status" value="1"/>
</dbReference>
<dbReference type="EMBL" id="CP019336">
    <property type="protein sequence ID" value="AUC24099.1"/>
    <property type="molecule type" value="Genomic_DNA"/>
</dbReference>
<dbReference type="Pfam" id="PF13649">
    <property type="entry name" value="Methyltransf_25"/>
    <property type="match status" value="1"/>
</dbReference>
<dbReference type="GO" id="GO:0008168">
    <property type="term" value="F:methyltransferase activity"/>
    <property type="evidence" value="ECO:0007669"/>
    <property type="project" value="UniProtKB-KW"/>
</dbReference>
<accession>A0ABN5FED3</accession>
<dbReference type="Proteomes" id="UP000232721">
    <property type="component" value="Chromosome"/>
</dbReference>
<proteinExistence type="predicted"/>
<dbReference type="CDD" id="cd02440">
    <property type="entry name" value="AdoMet_MTases"/>
    <property type="match status" value="1"/>
</dbReference>
<evidence type="ECO:0000256" key="1">
    <source>
        <dbReference type="ARBA" id="ARBA00022603"/>
    </source>
</evidence>
<dbReference type="Gene3D" id="3.40.50.150">
    <property type="entry name" value="Vaccinia Virus protein VP39"/>
    <property type="match status" value="1"/>
</dbReference>
<dbReference type="InterPro" id="IPR029063">
    <property type="entry name" value="SAM-dependent_MTases_sf"/>
</dbReference>
<evidence type="ECO:0000313" key="5">
    <source>
        <dbReference type="Proteomes" id="UP000232721"/>
    </source>
</evidence>
<evidence type="ECO:0000259" key="3">
    <source>
        <dbReference type="Pfam" id="PF13649"/>
    </source>
</evidence>
<organism evidence="4 5">
    <name type="scientific">Polaribacter sejongensis</name>
    <dbReference type="NCBI Taxonomy" id="985043"/>
    <lineage>
        <taxon>Bacteria</taxon>
        <taxon>Pseudomonadati</taxon>
        <taxon>Bacteroidota</taxon>
        <taxon>Flavobacteriia</taxon>
        <taxon>Flavobacteriales</taxon>
        <taxon>Flavobacteriaceae</taxon>
    </lineage>
</organism>
<gene>
    <name evidence="4" type="ORF">BTO15_14435</name>
</gene>
<dbReference type="GO" id="GO:0032259">
    <property type="term" value="P:methylation"/>
    <property type="evidence" value="ECO:0007669"/>
    <property type="project" value="UniProtKB-KW"/>
</dbReference>
<keyword evidence="1 4" id="KW-0489">Methyltransferase</keyword>
<keyword evidence="5" id="KW-1185">Reference proteome</keyword>
<keyword evidence="2" id="KW-0808">Transferase</keyword>
<dbReference type="PANTHER" id="PTHR43861">
    <property type="entry name" value="TRANS-ACONITATE 2-METHYLTRANSFERASE-RELATED"/>
    <property type="match status" value="1"/>
</dbReference>